<feature type="region of interest" description="Disordered" evidence="1">
    <location>
        <begin position="112"/>
        <end position="157"/>
    </location>
</feature>
<comment type="caution">
    <text evidence="2">The sequence shown here is derived from an EMBL/GenBank/DDBJ whole genome shotgun (WGS) entry which is preliminary data.</text>
</comment>
<dbReference type="AlphaFoldDB" id="A0AAW2W6S6"/>
<feature type="compositionally biased region" description="Polar residues" evidence="1">
    <location>
        <begin position="125"/>
        <end position="135"/>
    </location>
</feature>
<organism evidence="2">
    <name type="scientific">Sesamum radiatum</name>
    <name type="common">Black benniseed</name>
    <dbReference type="NCBI Taxonomy" id="300843"/>
    <lineage>
        <taxon>Eukaryota</taxon>
        <taxon>Viridiplantae</taxon>
        <taxon>Streptophyta</taxon>
        <taxon>Embryophyta</taxon>
        <taxon>Tracheophyta</taxon>
        <taxon>Spermatophyta</taxon>
        <taxon>Magnoliopsida</taxon>
        <taxon>eudicotyledons</taxon>
        <taxon>Gunneridae</taxon>
        <taxon>Pentapetalae</taxon>
        <taxon>asterids</taxon>
        <taxon>lamiids</taxon>
        <taxon>Lamiales</taxon>
        <taxon>Pedaliaceae</taxon>
        <taxon>Sesamum</taxon>
    </lineage>
</organism>
<evidence type="ECO:0000256" key="1">
    <source>
        <dbReference type="SAM" id="MobiDB-lite"/>
    </source>
</evidence>
<sequence>MSFLNLKRLLAPKKVWKVFKNKLPLKLHKLNRSKAIKKPKNLFHETSRRLGWPSLSIQHKKFKIIKPNPRPLIHHRDNHYYLQKKPSPSPVFVDQLFIETVSTAKEHVHPASETVEAVTKKEKPCSSTTLKQSGSFDEKSSLPGSSTEGRTEFDDKNMVTADDMWESLVLASPQMHEINERAEEFIARFRAEMQNQETLARRL</sequence>
<evidence type="ECO:0000313" key="2">
    <source>
        <dbReference type="EMBL" id="KAL0437368.1"/>
    </source>
</evidence>
<dbReference type="Pfam" id="PF05553">
    <property type="entry name" value="DUF761"/>
    <property type="match status" value="1"/>
</dbReference>
<dbReference type="InterPro" id="IPR008480">
    <property type="entry name" value="DUF761_pln"/>
</dbReference>
<dbReference type="EMBL" id="JACGWJ010000002">
    <property type="protein sequence ID" value="KAL0437368.1"/>
    <property type="molecule type" value="Genomic_DNA"/>
</dbReference>
<protein>
    <recommendedName>
        <fullName evidence="3">Cotton fiber protein</fullName>
    </recommendedName>
</protein>
<accession>A0AAW2W6S6</accession>
<reference evidence="2" key="2">
    <citation type="journal article" date="2024" name="Plant">
        <title>Genomic evolution and insights into agronomic trait innovations of Sesamum species.</title>
        <authorList>
            <person name="Miao H."/>
            <person name="Wang L."/>
            <person name="Qu L."/>
            <person name="Liu H."/>
            <person name="Sun Y."/>
            <person name="Le M."/>
            <person name="Wang Q."/>
            <person name="Wei S."/>
            <person name="Zheng Y."/>
            <person name="Lin W."/>
            <person name="Duan Y."/>
            <person name="Cao H."/>
            <person name="Xiong S."/>
            <person name="Wang X."/>
            <person name="Wei L."/>
            <person name="Li C."/>
            <person name="Ma Q."/>
            <person name="Ju M."/>
            <person name="Zhao R."/>
            <person name="Li G."/>
            <person name="Mu C."/>
            <person name="Tian Q."/>
            <person name="Mei H."/>
            <person name="Zhang T."/>
            <person name="Gao T."/>
            <person name="Zhang H."/>
        </authorList>
    </citation>
    <scope>NUCLEOTIDE SEQUENCE</scope>
    <source>
        <strain evidence="2">G02</strain>
    </source>
</reference>
<proteinExistence type="predicted"/>
<gene>
    <name evidence="2" type="ORF">Sradi_0444700</name>
</gene>
<evidence type="ECO:0008006" key="3">
    <source>
        <dbReference type="Google" id="ProtNLM"/>
    </source>
</evidence>
<name>A0AAW2W6S6_SESRA</name>
<reference evidence="2" key="1">
    <citation type="submission" date="2020-06" db="EMBL/GenBank/DDBJ databases">
        <authorList>
            <person name="Li T."/>
            <person name="Hu X."/>
            <person name="Zhang T."/>
            <person name="Song X."/>
            <person name="Zhang H."/>
            <person name="Dai N."/>
            <person name="Sheng W."/>
            <person name="Hou X."/>
            <person name="Wei L."/>
        </authorList>
    </citation>
    <scope>NUCLEOTIDE SEQUENCE</scope>
    <source>
        <strain evidence="2">G02</strain>
        <tissue evidence="2">Leaf</tissue>
    </source>
</reference>